<name>A0A1Y6B5N1_9PROT</name>
<protein>
    <submittedName>
        <fullName evidence="3">Omega-6 fatty acid desaturase (Delta-12 desaturase)</fullName>
    </submittedName>
</protein>
<dbReference type="InterPro" id="IPR012171">
    <property type="entry name" value="Fatty_acid_desaturase"/>
</dbReference>
<proteinExistence type="predicted"/>
<dbReference type="CDD" id="cd03507">
    <property type="entry name" value="Delta12-FADS-like"/>
    <property type="match status" value="1"/>
</dbReference>
<keyword evidence="1" id="KW-0812">Transmembrane</keyword>
<dbReference type="STRING" id="560819.SAMN05428998_101162"/>
<reference evidence="3 4" key="1">
    <citation type="submission" date="2017-04" db="EMBL/GenBank/DDBJ databases">
        <authorList>
            <person name="Afonso C.L."/>
            <person name="Miller P.J."/>
            <person name="Scott M.A."/>
            <person name="Spackman E."/>
            <person name="Goraichik I."/>
            <person name="Dimitrov K.M."/>
            <person name="Suarez D.L."/>
            <person name="Swayne D.E."/>
        </authorList>
    </citation>
    <scope>NUCLEOTIDE SEQUENCE [LARGE SCALE GENOMIC DNA]</scope>
    <source>
        <strain evidence="3 4">USBA 355</strain>
    </source>
</reference>
<sequence>MSQDELSAALVTDERPAATTVPEDTRSGGALQRAVAAFQTPEPRTSIFQLACSLGGFVASCATMYAALGVSFWLTLALAPIAAGFMVRLFILQHDCGHGSFFRSRAANRWVGRLCSLLTLTPFEAWSRQHAIHHLVWNDLDRRQSGADIYSSCLTVEEYRALPAWRRLGYRAVRNPLIANLLIPPFVFLLLYRLPFDMPSDWRRERRAVYATDLALLAFYGGLAWAIGPLALAAVWLPTVVVAAIAGVWLFSVQHRFESTAWLRHGSWSYERAALAGSLHLKLPRPLQWFTANIGLHHIHHLNPRVPNYRLQACLEAIPALRRGPSMGLSRALLQWRYALWDEARQRMVPFSAARAAA</sequence>
<feature type="transmembrane region" description="Helical" evidence="1">
    <location>
        <begin position="72"/>
        <end position="90"/>
    </location>
</feature>
<dbReference type="InterPro" id="IPR005804">
    <property type="entry name" value="FA_desaturase_dom"/>
</dbReference>
<dbReference type="GO" id="GO:0016717">
    <property type="term" value="F:oxidoreductase activity, acting on paired donors, with oxidation of a pair of donors resulting in the reduction of molecular oxygen to two molecules of water"/>
    <property type="evidence" value="ECO:0007669"/>
    <property type="project" value="TreeGrafter"/>
</dbReference>
<feature type="domain" description="Fatty acid desaturase" evidence="2">
    <location>
        <begin position="72"/>
        <end position="318"/>
    </location>
</feature>
<dbReference type="RefSeq" id="WP_085120523.1">
    <property type="nucleotide sequence ID" value="NZ_FWZX01000001.1"/>
</dbReference>
<evidence type="ECO:0000259" key="2">
    <source>
        <dbReference type="Pfam" id="PF00487"/>
    </source>
</evidence>
<keyword evidence="1" id="KW-1133">Transmembrane helix</keyword>
<accession>A0A1Y6B5N1</accession>
<evidence type="ECO:0000313" key="4">
    <source>
        <dbReference type="Proteomes" id="UP000192917"/>
    </source>
</evidence>
<dbReference type="PANTHER" id="PTHR19353">
    <property type="entry name" value="FATTY ACID DESATURASE 2"/>
    <property type="match status" value="1"/>
</dbReference>
<feature type="transmembrane region" description="Helical" evidence="1">
    <location>
        <begin position="47"/>
        <end position="66"/>
    </location>
</feature>
<keyword evidence="4" id="KW-1185">Reference proteome</keyword>
<dbReference type="Proteomes" id="UP000192917">
    <property type="component" value="Unassembled WGS sequence"/>
</dbReference>
<evidence type="ECO:0000313" key="3">
    <source>
        <dbReference type="EMBL" id="SME88969.1"/>
    </source>
</evidence>
<dbReference type="EMBL" id="FWZX01000001">
    <property type="protein sequence ID" value="SME88969.1"/>
    <property type="molecule type" value="Genomic_DNA"/>
</dbReference>
<dbReference type="GO" id="GO:0006629">
    <property type="term" value="P:lipid metabolic process"/>
    <property type="evidence" value="ECO:0007669"/>
    <property type="project" value="InterPro"/>
</dbReference>
<evidence type="ECO:0000256" key="1">
    <source>
        <dbReference type="SAM" id="Phobius"/>
    </source>
</evidence>
<dbReference type="GO" id="GO:0016020">
    <property type="term" value="C:membrane"/>
    <property type="evidence" value="ECO:0007669"/>
    <property type="project" value="TreeGrafter"/>
</dbReference>
<keyword evidence="1" id="KW-0472">Membrane</keyword>
<gene>
    <name evidence="3" type="ORF">SAMN05428998_101162</name>
</gene>
<organism evidence="3 4">
    <name type="scientific">Tistlia consotensis USBA 355</name>
    <dbReference type="NCBI Taxonomy" id="560819"/>
    <lineage>
        <taxon>Bacteria</taxon>
        <taxon>Pseudomonadati</taxon>
        <taxon>Pseudomonadota</taxon>
        <taxon>Alphaproteobacteria</taxon>
        <taxon>Rhodospirillales</taxon>
        <taxon>Rhodovibrionaceae</taxon>
        <taxon>Tistlia</taxon>
    </lineage>
</organism>
<dbReference type="Pfam" id="PF00487">
    <property type="entry name" value="FA_desaturase"/>
    <property type="match status" value="1"/>
</dbReference>
<feature type="transmembrane region" description="Helical" evidence="1">
    <location>
        <begin position="177"/>
        <end position="196"/>
    </location>
</feature>
<feature type="transmembrane region" description="Helical" evidence="1">
    <location>
        <begin position="208"/>
        <end position="227"/>
    </location>
</feature>
<feature type="transmembrane region" description="Helical" evidence="1">
    <location>
        <begin position="233"/>
        <end position="253"/>
    </location>
</feature>
<dbReference type="AlphaFoldDB" id="A0A1Y6B5N1"/>
<dbReference type="PANTHER" id="PTHR19353:SF73">
    <property type="entry name" value="FATTY ACID DESATURASE"/>
    <property type="match status" value="1"/>
</dbReference>